<evidence type="ECO:0000256" key="1">
    <source>
        <dbReference type="SAM" id="Coils"/>
    </source>
</evidence>
<dbReference type="AlphaFoldDB" id="A0A8J7AK92"/>
<organism evidence="2 3">
    <name type="scientific">Vasconcelosia minhoensis LEGE 07310</name>
    <dbReference type="NCBI Taxonomy" id="915328"/>
    <lineage>
        <taxon>Bacteria</taxon>
        <taxon>Bacillati</taxon>
        <taxon>Cyanobacteriota</taxon>
        <taxon>Cyanophyceae</taxon>
        <taxon>Nodosilineales</taxon>
        <taxon>Cymatolegaceae</taxon>
        <taxon>Vasconcelosia</taxon>
        <taxon>Vasconcelosia minhoensis</taxon>
    </lineage>
</organism>
<gene>
    <name evidence="2" type="ORF">IQ241_02750</name>
</gene>
<protein>
    <submittedName>
        <fullName evidence="2">Uncharacterized protein</fullName>
    </submittedName>
</protein>
<dbReference type="Proteomes" id="UP000636505">
    <property type="component" value="Unassembled WGS sequence"/>
</dbReference>
<proteinExistence type="predicted"/>
<reference evidence="2" key="1">
    <citation type="submission" date="2020-10" db="EMBL/GenBank/DDBJ databases">
        <authorList>
            <person name="Castelo-Branco R."/>
            <person name="Eusebio N."/>
            <person name="Adriana R."/>
            <person name="Vieira A."/>
            <person name="Brugerolle De Fraissinette N."/>
            <person name="Rezende De Castro R."/>
            <person name="Schneider M.P."/>
            <person name="Vasconcelos V."/>
            <person name="Leao P.N."/>
        </authorList>
    </citation>
    <scope>NUCLEOTIDE SEQUENCE</scope>
    <source>
        <strain evidence="2">LEGE 07310</strain>
    </source>
</reference>
<dbReference type="RefSeq" id="WP_193904888.1">
    <property type="nucleotide sequence ID" value="NZ_JADEXG010000004.1"/>
</dbReference>
<sequence>MAQLESSQSDRIESLLERLSTDVERLSTEFVKIKQEMSRTNDRVEVYQKASQQVVNR</sequence>
<accession>A0A8J7AK92</accession>
<comment type="caution">
    <text evidence="2">The sequence shown here is derived from an EMBL/GenBank/DDBJ whole genome shotgun (WGS) entry which is preliminary data.</text>
</comment>
<feature type="coiled-coil region" evidence="1">
    <location>
        <begin position="9"/>
        <end position="43"/>
    </location>
</feature>
<keyword evidence="1" id="KW-0175">Coiled coil</keyword>
<dbReference type="EMBL" id="JADEXG010000004">
    <property type="protein sequence ID" value="MBE9076224.1"/>
    <property type="molecule type" value="Genomic_DNA"/>
</dbReference>
<evidence type="ECO:0000313" key="3">
    <source>
        <dbReference type="Proteomes" id="UP000636505"/>
    </source>
</evidence>
<dbReference type="SUPFAM" id="SSF58042">
    <property type="entry name" value="Outer membrane lipoprotein"/>
    <property type="match status" value="1"/>
</dbReference>
<name>A0A8J7AK92_9CYAN</name>
<keyword evidence="3" id="KW-1185">Reference proteome</keyword>
<evidence type="ECO:0000313" key="2">
    <source>
        <dbReference type="EMBL" id="MBE9076224.1"/>
    </source>
</evidence>